<organism evidence="11 12">
    <name type="scientific">Pseudomonas mangrovi</name>
    <dbReference type="NCBI Taxonomy" id="2161748"/>
    <lineage>
        <taxon>Bacteria</taxon>
        <taxon>Pseudomonadati</taxon>
        <taxon>Pseudomonadota</taxon>
        <taxon>Gammaproteobacteria</taxon>
        <taxon>Pseudomonadales</taxon>
        <taxon>Pseudomonadaceae</taxon>
        <taxon>Pseudomonas</taxon>
    </lineage>
</organism>
<evidence type="ECO:0000313" key="12">
    <source>
        <dbReference type="Proteomes" id="UP000244064"/>
    </source>
</evidence>
<evidence type="ECO:0000256" key="7">
    <source>
        <dbReference type="PIRSR" id="PIRSR602137-50"/>
    </source>
</evidence>
<gene>
    <name evidence="11" type="primary">blaOXA</name>
    <name evidence="11" type="ORF">DBO85_14680</name>
</gene>
<feature type="domain" description="Penicillin-binding protein transpeptidase" evidence="10">
    <location>
        <begin position="38"/>
        <end position="242"/>
    </location>
</feature>
<protein>
    <recommendedName>
        <fullName evidence="3 8">Beta-lactamase</fullName>
        <ecNumber evidence="3 8">3.5.2.6</ecNumber>
    </recommendedName>
</protein>
<evidence type="ECO:0000256" key="8">
    <source>
        <dbReference type="RuleBase" id="RU361140"/>
    </source>
</evidence>
<evidence type="ECO:0000256" key="6">
    <source>
        <dbReference type="ARBA" id="ARBA00023251"/>
    </source>
</evidence>
<sequence>MKSLLGTLALWLLVQSNALAWEDSAAISELFHEQNIAGTFVLYDVQTQRLVGHAQERGEKRYVPASTFKIPHTLIGLTVGVVADVDQVLPYGGGKQAFASWERDMPLREAITLSNVPVYQGMARRIGLQRMSDTLALLDYGNGNIGTIVDRFWLDGPLEISAVEQARFLARLAADELPVPPEHQRSTREILLLEQGEGWKLYGKTGWQNAPDPGIGWWVGWVEKEGQIYSFALNIDMRSAEDAATRLELGRASLRALGIL</sequence>
<accession>A0A2T5P729</accession>
<name>A0A2T5P729_9PSED</name>
<dbReference type="GO" id="GO:0008658">
    <property type="term" value="F:penicillin binding"/>
    <property type="evidence" value="ECO:0007669"/>
    <property type="project" value="InterPro"/>
</dbReference>
<evidence type="ECO:0000256" key="4">
    <source>
        <dbReference type="ARBA" id="ARBA00022729"/>
    </source>
</evidence>
<feature type="signal peptide" evidence="9">
    <location>
        <begin position="1"/>
        <end position="20"/>
    </location>
</feature>
<comment type="similarity">
    <text evidence="2 8">Belongs to the class-D beta-lactamase family.</text>
</comment>
<evidence type="ECO:0000256" key="1">
    <source>
        <dbReference type="ARBA" id="ARBA00001526"/>
    </source>
</evidence>
<evidence type="ECO:0000256" key="9">
    <source>
        <dbReference type="SAM" id="SignalP"/>
    </source>
</evidence>
<dbReference type="NCBIfam" id="NF012161">
    <property type="entry name" value="bla_class_D_main"/>
    <property type="match status" value="1"/>
</dbReference>
<dbReference type="GO" id="GO:0017001">
    <property type="term" value="P:antibiotic catabolic process"/>
    <property type="evidence" value="ECO:0007669"/>
    <property type="project" value="InterPro"/>
</dbReference>
<evidence type="ECO:0000256" key="3">
    <source>
        <dbReference type="ARBA" id="ARBA00012865"/>
    </source>
</evidence>
<dbReference type="OrthoDB" id="9762883at2"/>
<dbReference type="PROSITE" id="PS00337">
    <property type="entry name" value="BETA_LACTAMASE_D"/>
    <property type="match status" value="1"/>
</dbReference>
<evidence type="ECO:0000256" key="5">
    <source>
        <dbReference type="ARBA" id="ARBA00022801"/>
    </source>
</evidence>
<comment type="caution">
    <text evidence="11">The sequence shown here is derived from an EMBL/GenBank/DDBJ whole genome shotgun (WGS) entry which is preliminary data.</text>
</comment>
<reference evidence="11 12" key="1">
    <citation type="submission" date="2018-04" db="EMBL/GenBank/DDBJ databases">
        <title>Pseudomonas sp. nov., isolated from mangrove soil.</title>
        <authorList>
            <person name="Chen C."/>
        </authorList>
    </citation>
    <scope>NUCLEOTIDE SEQUENCE [LARGE SCALE GENOMIC DNA]</scope>
    <source>
        <strain evidence="11 12">TC-11</strain>
    </source>
</reference>
<dbReference type="Gene3D" id="3.40.710.10">
    <property type="entry name" value="DD-peptidase/beta-lactamase superfamily"/>
    <property type="match status" value="1"/>
</dbReference>
<keyword evidence="4 9" id="KW-0732">Signal</keyword>
<dbReference type="SUPFAM" id="SSF56601">
    <property type="entry name" value="beta-lactamase/transpeptidase-like"/>
    <property type="match status" value="1"/>
</dbReference>
<dbReference type="GO" id="GO:0046677">
    <property type="term" value="P:response to antibiotic"/>
    <property type="evidence" value="ECO:0007669"/>
    <property type="project" value="UniProtKB-UniRule"/>
</dbReference>
<keyword evidence="5 8" id="KW-0378">Hydrolase</keyword>
<proteinExistence type="inferred from homology"/>
<dbReference type="InterPro" id="IPR001460">
    <property type="entry name" value="PCN-bd_Tpept"/>
</dbReference>
<dbReference type="InterPro" id="IPR012338">
    <property type="entry name" value="Beta-lactam/transpept-like"/>
</dbReference>
<dbReference type="InterPro" id="IPR002137">
    <property type="entry name" value="Beta-lactam_class-D_AS"/>
</dbReference>
<feature type="modified residue" description="N6-carboxylysine" evidence="7">
    <location>
        <position position="69"/>
    </location>
</feature>
<dbReference type="Pfam" id="PF00905">
    <property type="entry name" value="Transpeptidase"/>
    <property type="match status" value="1"/>
</dbReference>
<dbReference type="EC" id="3.5.2.6" evidence="3 8"/>
<dbReference type="AlphaFoldDB" id="A0A2T5P729"/>
<dbReference type="GO" id="GO:0008800">
    <property type="term" value="F:beta-lactamase activity"/>
    <property type="evidence" value="ECO:0007669"/>
    <property type="project" value="UniProtKB-UniRule"/>
</dbReference>
<keyword evidence="12" id="KW-1185">Reference proteome</keyword>
<feature type="active site" description="Acyl-ester intermediate" evidence="7">
    <location>
        <position position="66"/>
    </location>
</feature>
<evidence type="ECO:0000313" key="11">
    <source>
        <dbReference type="EMBL" id="PTU73558.1"/>
    </source>
</evidence>
<feature type="chain" id="PRO_5015656432" description="Beta-lactamase" evidence="9">
    <location>
        <begin position="21"/>
        <end position="260"/>
    </location>
</feature>
<dbReference type="EMBL" id="QASN01000020">
    <property type="protein sequence ID" value="PTU73558.1"/>
    <property type="molecule type" value="Genomic_DNA"/>
</dbReference>
<evidence type="ECO:0000256" key="2">
    <source>
        <dbReference type="ARBA" id="ARBA00007898"/>
    </source>
</evidence>
<dbReference type="Proteomes" id="UP000244064">
    <property type="component" value="Unassembled WGS sequence"/>
</dbReference>
<evidence type="ECO:0000259" key="10">
    <source>
        <dbReference type="Pfam" id="PF00905"/>
    </source>
</evidence>
<keyword evidence="6 8" id="KW-0046">Antibiotic resistance</keyword>
<comment type="catalytic activity">
    <reaction evidence="1 8">
        <text>a beta-lactam + H2O = a substituted beta-amino acid</text>
        <dbReference type="Rhea" id="RHEA:20401"/>
        <dbReference type="ChEBI" id="CHEBI:15377"/>
        <dbReference type="ChEBI" id="CHEBI:35627"/>
        <dbReference type="ChEBI" id="CHEBI:140347"/>
        <dbReference type="EC" id="3.5.2.6"/>
    </reaction>
</comment>
<dbReference type="RefSeq" id="WP_108108002.1">
    <property type="nucleotide sequence ID" value="NZ_QASN01000020.1"/>
</dbReference>